<dbReference type="EMBL" id="UYYA01005540">
    <property type="protein sequence ID" value="VDM64734.1"/>
    <property type="molecule type" value="Genomic_DNA"/>
</dbReference>
<dbReference type="AlphaFoldDB" id="A0A0R3Q250"/>
<dbReference type="WBParaSite" id="ACOC_0001314801-mRNA-1">
    <property type="protein sequence ID" value="ACOC_0001314801-mRNA-1"/>
    <property type="gene ID" value="ACOC_0001314801"/>
</dbReference>
<evidence type="ECO:0000313" key="2">
    <source>
        <dbReference type="Proteomes" id="UP000267027"/>
    </source>
</evidence>
<dbReference type="Proteomes" id="UP000267027">
    <property type="component" value="Unassembled WGS sequence"/>
</dbReference>
<reference evidence="3" key="1">
    <citation type="submission" date="2017-02" db="UniProtKB">
        <authorList>
            <consortium name="WormBaseParasite"/>
        </authorList>
    </citation>
    <scope>IDENTIFICATION</scope>
</reference>
<sequence length="71" mass="7969">MFLRRLFARRGTPASITRDIAPTFVLAETITILNEGLKSIRNDPELAVFLPFQLHAPPHFDHDNTISALIA</sequence>
<gene>
    <name evidence="1" type="ORF">ACOC_LOCUS13149</name>
</gene>
<protein>
    <submittedName>
        <fullName evidence="1 3">Uncharacterized protein</fullName>
    </submittedName>
</protein>
<evidence type="ECO:0000313" key="3">
    <source>
        <dbReference type="WBParaSite" id="ACOC_0001314801-mRNA-1"/>
    </source>
</evidence>
<proteinExistence type="predicted"/>
<accession>A0A0R3Q250</accession>
<name>A0A0R3Q250_ANGCS</name>
<organism evidence="3">
    <name type="scientific">Angiostrongylus costaricensis</name>
    <name type="common">Nematode worm</name>
    <dbReference type="NCBI Taxonomy" id="334426"/>
    <lineage>
        <taxon>Eukaryota</taxon>
        <taxon>Metazoa</taxon>
        <taxon>Ecdysozoa</taxon>
        <taxon>Nematoda</taxon>
        <taxon>Chromadorea</taxon>
        <taxon>Rhabditida</taxon>
        <taxon>Rhabditina</taxon>
        <taxon>Rhabditomorpha</taxon>
        <taxon>Strongyloidea</taxon>
        <taxon>Metastrongylidae</taxon>
        <taxon>Angiostrongylus</taxon>
    </lineage>
</organism>
<reference evidence="1 2" key="2">
    <citation type="submission" date="2018-11" db="EMBL/GenBank/DDBJ databases">
        <authorList>
            <consortium name="Pathogen Informatics"/>
        </authorList>
    </citation>
    <scope>NUCLEOTIDE SEQUENCE [LARGE SCALE GENOMIC DNA]</scope>
    <source>
        <strain evidence="1 2">Costa Rica</strain>
    </source>
</reference>
<dbReference type="OrthoDB" id="8036689at2759"/>
<keyword evidence="2" id="KW-1185">Reference proteome</keyword>
<evidence type="ECO:0000313" key="1">
    <source>
        <dbReference type="EMBL" id="VDM64734.1"/>
    </source>
</evidence>